<evidence type="ECO:0000313" key="8">
    <source>
        <dbReference type="EMBL" id="NMM01672.1"/>
    </source>
</evidence>
<dbReference type="Pfam" id="PF07690">
    <property type="entry name" value="MFS_1"/>
    <property type="match status" value="2"/>
</dbReference>
<dbReference type="InterPro" id="IPR011701">
    <property type="entry name" value="MFS"/>
</dbReference>
<feature type="transmembrane region" description="Helical" evidence="6">
    <location>
        <begin position="180"/>
        <end position="200"/>
    </location>
</feature>
<proteinExistence type="predicted"/>
<keyword evidence="4 6" id="KW-1133">Transmembrane helix</keyword>
<keyword evidence="5 6" id="KW-0472">Membrane</keyword>
<dbReference type="RefSeq" id="WP_169488503.1">
    <property type="nucleotide sequence ID" value="NZ_JABBGJ010000032.1"/>
</dbReference>
<evidence type="ECO:0000256" key="4">
    <source>
        <dbReference type="ARBA" id="ARBA00022989"/>
    </source>
</evidence>
<dbReference type="Gene3D" id="1.20.1250.20">
    <property type="entry name" value="MFS general substrate transporter like domains"/>
    <property type="match status" value="2"/>
</dbReference>
<evidence type="ECO:0000259" key="7">
    <source>
        <dbReference type="PROSITE" id="PS50850"/>
    </source>
</evidence>
<feature type="transmembrane region" description="Helical" evidence="6">
    <location>
        <begin position="147"/>
        <end position="168"/>
    </location>
</feature>
<feature type="transmembrane region" description="Helical" evidence="6">
    <location>
        <begin position="262"/>
        <end position="283"/>
    </location>
</feature>
<dbReference type="GO" id="GO:0016020">
    <property type="term" value="C:membrane"/>
    <property type="evidence" value="ECO:0007669"/>
    <property type="project" value="UniProtKB-SubCell"/>
</dbReference>
<feature type="transmembrane region" description="Helical" evidence="6">
    <location>
        <begin position="393"/>
        <end position="413"/>
    </location>
</feature>
<feature type="transmembrane region" description="Helical" evidence="6">
    <location>
        <begin position="116"/>
        <end position="141"/>
    </location>
</feature>
<dbReference type="PANTHER" id="PTHR43385">
    <property type="entry name" value="RIBOFLAVIN TRANSPORTER RIBJ"/>
    <property type="match status" value="1"/>
</dbReference>
<name>A0A848IHG3_9BURK</name>
<dbReference type="InterPro" id="IPR036259">
    <property type="entry name" value="MFS_trans_sf"/>
</dbReference>
<dbReference type="NCBIfam" id="TIGR04259">
    <property type="entry name" value="oxa_formateAnti"/>
    <property type="match status" value="1"/>
</dbReference>
<organism evidence="8 9">
    <name type="scientific">Paraburkholderia polaris</name>
    <dbReference type="NCBI Taxonomy" id="2728848"/>
    <lineage>
        <taxon>Bacteria</taxon>
        <taxon>Pseudomonadati</taxon>
        <taxon>Pseudomonadota</taxon>
        <taxon>Betaproteobacteria</taxon>
        <taxon>Burkholderiales</taxon>
        <taxon>Burkholderiaceae</taxon>
        <taxon>Paraburkholderia</taxon>
    </lineage>
</organism>
<comment type="subcellular location">
    <subcellularLocation>
        <location evidence="1">Membrane</location>
        <topology evidence="1">Multi-pass membrane protein</topology>
    </subcellularLocation>
</comment>
<evidence type="ECO:0000256" key="6">
    <source>
        <dbReference type="SAM" id="Phobius"/>
    </source>
</evidence>
<dbReference type="SUPFAM" id="SSF103473">
    <property type="entry name" value="MFS general substrate transporter"/>
    <property type="match status" value="1"/>
</dbReference>
<feature type="transmembrane region" description="Helical" evidence="6">
    <location>
        <begin position="53"/>
        <end position="74"/>
    </location>
</feature>
<evidence type="ECO:0000256" key="2">
    <source>
        <dbReference type="ARBA" id="ARBA00022448"/>
    </source>
</evidence>
<dbReference type="EMBL" id="JABBGJ010000032">
    <property type="protein sequence ID" value="NMM01672.1"/>
    <property type="molecule type" value="Genomic_DNA"/>
</dbReference>
<evidence type="ECO:0000256" key="1">
    <source>
        <dbReference type="ARBA" id="ARBA00004141"/>
    </source>
</evidence>
<sequence>MSTQDFGAGTRVPLALSLHSRWWQLLCGLVCAMVASNPQYIWTLLTRPLTAQLGVSLPSLQVTFSILIVCQTFLSPLEGYLIERFGPRWLLATGGAITGLSWVLTSRAESLLSIYLCYGVLGGVGVGIVVVGTIGLMARWFPDRRGFAIGIVMAGFGMGAMLTTFPITNSIAKYGYQHTLAVYGVILGGIGILAALGMRLPPPGYMADWRPQRAAAAVPDTRPSNMLRTPLFWLMFVMMSMMATSGLMVTSQMAVFTRDFGMAGVTVFGLAALPLALTIDRVANGVTRPMFGWISDLIGREHTMLIAFGMEAIAMTLWLTLRHDPLLFVLLSGVVFLGWGEIFSLFPSTLTDTFGSKHAIVNYACLSYAQGIGSILGGPVAALLHQHTGGWDAVFGTAIALDSCTAVLAIAALRPMRRAWFARASRPS</sequence>
<dbReference type="GO" id="GO:0019531">
    <property type="term" value="F:oxalate transmembrane transporter activity"/>
    <property type="evidence" value="ECO:0007669"/>
    <property type="project" value="InterPro"/>
</dbReference>
<dbReference type="PROSITE" id="PS50850">
    <property type="entry name" value="MFS"/>
    <property type="match status" value="1"/>
</dbReference>
<evidence type="ECO:0000256" key="5">
    <source>
        <dbReference type="ARBA" id="ARBA00023136"/>
    </source>
</evidence>
<protein>
    <submittedName>
        <fullName evidence="8">Oxalate/formate MFS antiporter</fullName>
    </submittedName>
</protein>
<feature type="domain" description="Major facilitator superfamily (MFS) profile" evidence="7">
    <location>
        <begin position="1"/>
        <end position="417"/>
    </location>
</feature>
<evidence type="ECO:0000256" key="3">
    <source>
        <dbReference type="ARBA" id="ARBA00022692"/>
    </source>
</evidence>
<dbReference type="CDD" id="cd17353">
    <property type="entry name" value="MFS_OFA_like"/>
    <property type="match status" value="1"/>
</dbReference>
<accession>A0A848IHG3</accession>
<dbReference type="AlphaFoldDB" id="A0A848IHG3"/>
<feature type="transmembrane region" description="Helical" evidence="6">
    <location>
        <begin position="22"/>
        <end position="41"/>
    </location>
</feature>
<keyword evidence="3 6" id="KW-0812">Transmembrane</keyword>
<keyword evidence="9" id="KW-1185">Reference proteome</keyword>
<keyword evidence="2" id="KW-0813">Transport</keyword>
<reference evidence="8 9" key="1">
    <citation type="submission" date="2020-04" db="EMBL/GenBank/DDBJ databases">
        <title>Paraburkholderia sp. RP-4-7 isolated from soil.</title>
        <authorList>
            <person name="Dahal R.H."/>
        </authorList>
    </citation>
    <scope>NUCLEOTIDE SEQUENCE [LARGE SCALE GENOMIC DNA]</scope>
    <source>
        <strain evidence="8 9">RP-4-7</strain>
    </source>
</reference>
<gene>
    <name evidence="8" type="primary">oxlT</name>
    <name evidence="8" type="ORF">HHL24_27500</name>
</gene>
<feature type="transmembrane region" description="Helical" evidence="6">
    <location>
        <begin position="326"/>
        <end position="346"/>
    </location>
</feature>
<dbReference type="InterPro" id="IPR026355">
    <property type="entry name" value="Oxa/Form_antiport"/>
</dbReference>
<dbReference type="PANTHER" id="PTHR43385:SF1">
    <property type="entry name" value="RIBOFLAVIN TRANSPORTER RIBJ"/>
    <property type="match status" value="1"/>
</dbReference>
<feature type="transmembrane region" description="Helical" evidence="6">
    <location>
        <begin position="86"/>
        <end position="104"/>
    </location>
</feature>
<evidence type="ECO:0000313" key="9">
    <source>
        <dbReference type="Proteomes" id="UP000544134"/>
    </source>
</evidence>
<dbReference type="Proteomes" id="UP000544134">
    <property type="component" value="Unassembled WGS sequence"/>
</dbReference>
<dbReference type="InterPro" id="IPR020846">
    <property type="entry name" value="MFS_dom"/>
</dbReference>
<comment type="caution">
    <text evidence="8">The sequence shown here is derived from an EMBL/GenBank/DDBJ whole genome shotgun (WGS) entry which is preliminary data.</text>
</comment>
<dbReference type="InterPro" id="IPR052983">
    <property type="entry name" value="MFS_Riboflavin_Transporter"/>
</dbReference>
<feature type="transmembrane region" description="Helical" evidence="6">
    <location>
        <begin position="231"/>
        <end position="250"/>
    </location>
</feature>